<dbReference type="OrthoDB" id="10058186at2759"/>
<dbReference type="InterPro" id="IPR037398">
    <property type="entry name" value="Glyco_hydro_64_fam"/>
</dbReference>
<dbReference type="AlphaFoldDB" id="A0A086T6Y6"/>
<protein>
    <submittedName>
        <fullName evidence="2">Glucan endo-1,3-beta-glucosidase-like protein</fullName>
    </submittedName>
</protein>
<dbReference type="PANTHER" id="PTHR38165">
    <property type="match status" value="1"/>
</dbReference>
<dbReference type="Gene3D" id="3.30.920.50">
    <property type="entry name" value="Beta-1,3-glucanase, C-terminal domain"/>
    <property type="match status" value="1"/>
</dbReference>
<comment type="caution">
    <text evidence="2">The sequence shown here is derived from an EMBL/GenBank/DDBJ whole genome shotgun (WGS) entry which is preliminary data.</text>
</comment>
<dbReference type="InterPro" id="IPR032477">
    <property type="entry name" value="Glyco_hydro_64"/>
</dbReference>
<dbReference type="InterPro" id="IPR042517">
    <property type="entry name" value="Glyco_hydro_64_N_2"/>
</dbReference>
<accession>A0A086T6Y6</accession>
<evidence type="ECO:0000313" key="3">
    <source>
        <dbReference type="Proteomes" id="UP000029964"/>
    </source>
</evidence>
<dbReference type="PROSITE" id="PS52006">
    <property type="entry name" value="GH64"/>
    <property type="match status" value="1"/>
</dbReference>
<feature type="domain" description="GH64" evidence="1">
    <location>
        <begin position="1"/>
        <end position="318"/>
    </location>
</feature>
<proteinExistence type="predicted"/>
<evidence type="ECO:0000313" key="2">
    <source>
        <dbReference type="EMBL" id="KFH45118.1"/>
    </source>
</evidence>
<dbReference type="HOGENOM" id="CLU_032886_0_0_1"/>
<dbReference type="Gene3D" id="2.60.110.10">
    <property type="entry name" value="Thaumatin"/>
    <property type="match status" value="1"/>
</dbReference>
<dbReference type="PANTHER" id="PTHR38165:SF1">
    <property type="entry name" value="GLUCANASE B"/>
    <property type="match status" value="1"/>
</dbReference>
<dbReference type="Proteomes" id="UP000029964">
    <property type="component" value="Unassembled WGS sequence"/>
</dbReference>
<organism evidence="2 3">
    <name type="scientific">Hapsidospora chrysogenum (strain ATCC 11550 / CBS 779.69 / DSM 880 / IAM 14645 / JCM 23072 / IMI 49137)</name>
    <name type="common">Acremonium chrysogenum</name>
    <dbReference type="NCBI Taxonomy" id="857340"/>
    <lineage>
        <taxon>Eukaryota</taxon>
        <taxon>Fungi</taxon>
        <taxon>Dikarya</taxon>
        <taxon>Ascomycota</taxon>
        <taxon>Pezizomycotina</taxon>
        <taxon>Sordariomycetes</taxon>
        <taxon>Hypocreomycetidae</taxon>
        <taxon>Hypocreales</taxon>
        <taxon>Bionectriaceae</taxon>
        <taxon>Hapsidospora</taxon>
    </lineage>
</organism>
<dbReference type="Pfam" id="PF16483">
    <property type="entry name" value="Glyco_hydro_64"/>
    <property type="match status" value="1"/>
</dbReference>
<dbReference type="InterPro" id="IPR037176">
    <property type="entry name" value="Osmotin/thaumatin-like_sf"/>
</dbReference>
<gene>
    <name evidence="2" type="ORF">ACRE_040840</name>
</gene>
<evidence type="ECO:0000259" key="1">
    <source>
        <dbReference type="PROSITE" id="PS52006"/>
    </source>
</evidence>
<dbReference type="EMBL" id="JPKY01000037">
    <property type="protein sequence ID" value="KFH45118.1"/>
    <property type="molecule type" value="Genomic_DNA"/>
</dbReference>
<keyword evidence="3" id="KW-1185">Reference proteome</keyword>
<sequence length="324" mass="35468">MRIKVGAGKTVDMTLSTPLHASRMWYADDEMQFGAVLSSDGEGLKQPVHHDPNDPNAHLSWNFVEFTFTPQGTLNADISYVDFTGKAASIELTSRDGTTQSVQGVRPGSVDTICEALGVQEKADGRPWKALCMAGDDGRPVRVLAPLHHPNKPSFSTYWDKYVDRVWSRFSHETLTINTQSQAGNVECRVSGHHLSCEGDNKSYSKPTARDIWGCAAGPFQAIEGDNGVHRVVIPRLCAAFVRSTLLQDILPPGNSFITPRFGQAHYYQHETTNHYGRLVHECQIDGKGYAFAYDDVNPGSENAAGAVGSETPDRLTVTFGVKS</sequence>
<name>A0A086T6Y6_HAPC1</name>
<reference evidence="3" key="1">
    <citation type="journal article" date="2014" name="Genome Announc.">
        <title>Genome sequence and annotation of Acremonium chrysogenum, producer of the beta-lactam antibiotic cephalosporin C.</title>
        <authorList>
            <person name="Terfehr D."/>
            <person name="Dahlmann T.A."/>
            <person name="Specht T."/>
            <person name="Zadra I."/>
            <person name="Kuernsteiner H."/>
            <person name="Kueck U."/>
        </authorList>
    </citation>
    <scope>NUCLEOTIDE SEQUENCE [LARGE SCALE GENOMIC DNA]</scope>
    <source>
        <strain evidence="3">ATCC 11550 / CBS 779.69 / DSM 880 / IAM 14645 / JCM 23072 / IMI 49137</strain>
    </source>
</reference>